<dbReference type="CDD" id="cd01949">
    <property type="entry name" value="GGDEF"/>
    <property type="match status" value="1"/>
</dbReference>
<evidence type="ECO:0000259" key="5">
    <source>
        <dbReference type="PROSITE" id="PS50887"/>
    </source>
</evidence>
<dbReference type="InterPro" id="IPR050469">
    <property type="entry name" value="Diguanylate_Cyclase"/>
</dbReference>
<dbReference type="PANTHER" id="PTHR45138">
    <property type="entry name" value="REGULATORY COMPONENTS OF SENSORY TRANSDUCTION SYSTEM"/>
    <property type="match status" value="1"/>
</dbReference>
<dbReference type="InterPro" id="IPR000160">
    <property type="entry name" value="GGDEF_dom"/>
</dbReference>
<dbReference type="InterPro" id="IPR029787">
    <property type="entry name" value="Nucleotide_cyclase"/>
</dbReference>
<evidence type="ECO:0000256" key="2">
    <source>
        <dbReference type="ARBA" id="ARBA00012528"/>
    </source>
</evidence>
<sequence>MFSPPAYQQHLARPYRKALLNALLIITFFSGLLFAWINFGRDNFIVAVAELVMATYSITLFFIVRQTQRVEFWAMAYLFPFFSIMMVAMAAPKSTVNIFIWIFLIPIVAHLLVGRIKGLGLTLLYIGIAAAIFFHRFGDDPEMMEPVILANIGVLTLCLIAFSHVYEITREQSEQRLTRQAHSDPLTQLPNRAHLQSRFDHERLRHQRLASPMSLVLLDLDFFKRINDTHGHAAGDKALQYFANLMRTAVRQTDLVARMGGEEFCLLLPDTNADQAFVVAEKIRHKLARAALDLEGTPVTLTVSGGIAQLGAGGDTLDALTRSADEKLYKAKATGRNRIMS</sequence>
<organism evidence="6 7">
    <name type="scientific">Alcanivorax nanhaiticus</name>
    <dbReference type="NCBI Taxonomy" id="1177154"/>
    <lineage>
        <taxon>Bacteria</taxon>
        <taxon>Pseudomonadati</taxon>
        <taxon>Pseudomonadota</taxon>
        <taxon>Gammaproteobacteria</taxon>
        <taxon>Oceanospirillales</taxon>
        <taxon>Alcanivoracaceae</taxon>
        <taxon>Alcanivorax</taxon>
    </lineage>
</organism>
<keyword evidence="7" id="KW-1185">Reference proteome</keyword>
<dbReference type="InterPro" id="IPR043128">
    <property type="entry name" value="Rev_trsase/Diguanyl_cyclase"/>
</dbReference>
<evidence type="ECO:0000256" key="4">
    <source>
        <dbReference type="SAM" id="Phobius"/>
    </source>
</evidence>
<evidence type="ECO:0000313" key="7">
    <source>
        <dbReference type="Proteomes" id="UP000029444"/>
    </source>
</evidence>
<evidence type="ECO:0000256" key="1">
    <source>
        <dbReference type="ARBA" id="ARBA00001946"/>
    </source>
</evidence>
<dbReference type="GO" id="GO:0052621">
    <property type="term" value="F:diguanylate cyclase activity"/>
    <property type="evidence" value="ECO:0007669"/>
    <property type="project" value="UniProtKB-EC"/>
</dbReference>
<feature type="transmembrane region" description="Helical" evidence="4">
    <location>
        <begin position="18"/>
        <end position="37"/>
    </location>
</feature>
<dbReference type="AlphaFoldDB" id="A0A095TFF1"/>
<dbReference type="RefSeq" id="WP_035235503.1">
    <property type="nucleotide sequence ID" value="NZ_ARXV01000027.1"/>
</dbReference>
<dbReference type="eggNOG" id="COG3706">
    <property type="taxonomic scope" value="Bacteria"/>
</dbReference>
<evidence type="ECO:0000313" key="6">
    <source>
        <dbReference type="EMBL" id="KGD61153.1"/>
    </source>
</evidence>
<accession>A0A095TFF1</accession>
<feature type="transmembrane region" description="Helical" evidence="4">
    <location>
        <begin position="43"/>
        <end position="63"/>
    </location>
</feature>
<dbReference type="NCBIfam" id="TIGR00254">
    <property type="entry name" value="GGDEF"/>
    <property type="match status" value="1"/>
</dbReference>
<dbReference type="GO" id="GO:1902201">
    <property type="term" value="P:negative regulation of bacterial-type flagellum-dependent cell motility"/>
    <property type="evidence" value="ECO:0007669"/>
    <property type="project" value="TreeGrafter"/>
</dbReference>
<dbReference type="SMART" id="SM00267">
    <property type="entry name" value="GGDEF"/>
    <property type="match status" value="1"/>
</dbReference>
<comment type="cofactor">
    <cofactor evidence="1">
        <name>Mg(2+)</name>
        <dbReference type="ChEBI" id="CHEBI:18420"/>
    </cofactor>
</comment>
<dbReference type="OrthoDB" id="9812260at2"/>
<dbReference type="STRING" id="1177154.Y5S_03757"/>
<dbReference type="Pfam" id="PF00990">
    <property type="entry name" value="GGDEF"/>
    <property type="match status" value="1"/>
</dbReference>
<keyword evidence="4" id="KW-0812">Transmembrane</keyword>
<keyword evidence="4" id="KW-0472">Membrane</keyword>
<dbReference type="EMBL" id="ARXV01000027">
    <property type="protein sequence ID" value="KGD61153.1"/>
    <property type="molecule type" value="Genomic_DNA"/>
</dbReference>
<dbReference type="GO" id="GO:0005886">
    <property type="term" value="C:plasma membrane"/>
    <property type="evidence" value="ECO:0007669"/>
    <property type="project" value="TreeGrafter"/>
</dbReference>
<dbReference type="GO" id="GO:0043709">
    <property type="term" value="P:cell adhesion involved in single-species biofilm formation"/>
    <property type="evidence" value="ECO:0007669"/>
    <property type="project" value="TreeGrafter"/>
</dbReference>
<dbReference type="PANTHER" id="PTHR45138:SF9">
    <property type="entry name" value="DIGUANYLATE CYCLASE DGCM-RELATED"/>
    <property type="match status" value="1"/>
</dbReference>
<keyword evidence="4" id="KW-1133">Transmembrane helix</keyword>
<feature type="domain" description="GGDEF" evidence="5">
    <location>
        <begin position="211"/>
        <end position="341"/>
    </location>
</feature>
<proteinExistence type="predicted"/>
<dbReference type="Gene3D" id="3.30.70.270">
    <property type="match status" value="1"/>
</dbReference>
<comment type="caution">
    <text evidence="6">The sequence shown here is derived from an EMBL/GenBank/DDBJ whole genome shotgun (WGS) entry which is preliminary data.</text>
</comment>
<dbReference type="EC" id="2.7.7.65" evidence="2"/>
<dbReference type="InterPro" id="IPR048435">
    <property type="entry name" value="MASE6"/>
</dbReference>
<feature type="transmembrane region" description="Helical" evidence="4">
    <location>
        <begin position="70"/>
        <end position="90"/>
    </location>
</feature>
<dbReference type="Proteomes" id="UP000029444">
    <property type="component" value="Unassembled WGS sequence"/>
</dbReference>
<dbReference type="FunFam" id="3.30.70.270:FF:000001">
    <property type="entry name" value="Diguanylate cyclase domain protein"/>
    <property type="match status" value="1"/>
</dbReference>
<dbReference type="Pfam" id="PF20966">
    <property type="entry name" value="MASE6"/>
    <property type="match status" value="1"/>
</dbReference>
<dbReference type="PATRIC" id="fig|1177154.3.peg.3755"/>
<feature type="transmembrane region" description="Helical" evidence="4">
    <location>
        <begin position="147"/>
        <end position="166"/>
    </location>
</feature>
<feature type="transmembrane region" description="Helical" evidence="4">
    <location>
        <begin position="96"/>
        <end position="113"/>
    </location>
</feature>
<feature type="transmembrane region" description="Helical" evidence="4">
    <location>
        <begin position="118"/>
        <end position="135"/>
    </location>
</feature>
<protein>
    <recommendedName>
        <fullName evidence="2">diguanylate cyclase</fullName>
        <ecNumber evidence="2">2.7.7.65</ecNumber>
    </recommendedName>
</protein>
<dbReference type="PROSITE" id="PS50887">
    <property type="entry name" value="GGDEF"/>
    <property type="match status" value="1"/>
</dbReference>
<evidence type="ECO:0000256" key="3">
    <source>
        <dbReference type="ARBA" id="ARBA00034247"/>
    </source>
</evidence>
<comment type="catalytic activity">
    <reaction evidence="3">
        <text>2 GTP = 3',3'-c-di-GMP + 2 diphosphate</text>
        <dbReference type="Rhea" id="RHEA:24898"/>
        <dbReference type="ChEBI" id="CHEBI:33019"/>
        <dbReference type="ChEBI" id="CHEBI:37565"/>
        <dbReference type="ChEBI" id="CHEBI:58805"/>
        <dbReference type="EC" id="2.7.7.65"/>
    </reaction>
</comment>
<reference evidence="6 7" key="1">
    <citation type="submission" date="2012-09" db="EMBL/GenBank/DDBJ databases">
        <title>Genome Sequence of alkane-degrading Bacterium Alcanivorax sp. 19-m-6.</title>
        <authorList>
            <person name="Lai Q."/>
            <person name="Shao Z."/>
        </authorList>
    </citation>
    <scope>NUCLEOTIDE SEQUENCE [LARGE SCALE GENOMIC DNA]</scope>
    <source>
        <strain evidence="6 7">19-m-6</strain>
    </source>
</reference>
<dbReference type="SUPFAM" id="SSF55073">
    <property type="entry name" value="Nucleotide cyclase"/>
    <property type="match status" value="1"/>
</dbReference>
<name>A0A095TFF1_9GAMM</name>
<gene>
    <name evidence="6" type="ORF">Y5S_03757</name>
</gene>